<feature type="region of interest" description="Disordered" evidence="1">
    <location>
        <begin position="17"/>
        <end position="51"/>
    </location>
</feature>
<dbReference type="AlphaFoldDB" id="A0A5J4X558"/>
<reference evidence="2 3" key="1">
    <citation type="submission" date="2019-03" db="EMBL/GenBank/DDBJ databases">
        <title>Single cell metagenomics reveals metabolic interactions within the superorganism composed of flagellate Streblomastix strix and complex community of Bacteroidetes bacteria on its surface.</title>
        <authorList>
            <person name="Treitli S.C."/>
            <person name="Kolisko M."/>
            <person name="Husnik F."/>
            <person name="Keeling P."/>
            <person name="Hampl V."/>
        </authorList>
    </citation>
    <scope>NUCLEOTIDE SEQUENCE [LARGE SCALE GENOMIC DNA]</scope>
    <source>
        <strain evidence="2">ST1C</strain>
    </source>
</reference>
<protein>
    <submittedName>
        <fullName evidence="2">Uncharacterized protein</fullName>
    </submittedName>
</protein>
<organism evidence="2 3">
    <name type="scientific">Streblomastix strix</name>
    <dbReference type="NCBI Taxonomy" id="222440"/>
    <lineage>
        <taxon>Eukaryota</taxon>
        <taxon>Metamonada</taxon>
        <taxon>Preaxostyla</taxon>
        <taxon>Oxymonadida</taxon>
        <taxon>Streblomastigidae</taxon>
        <taxon>Streblomastix</taxon>
    </lineage>
</organism>
<evidence type="ECO:0000313" key="2">
    <source>
        <dbReference type="EMBL" id="KAA6402123.1"/>
    </source>
</evidence>
<dbReference type="EMBL" id="SNRW01000283">
    <property type="protein sequence ID" value="KAA6402123.1"/>
    <property type="molecule type" value="Genomic_DNA"/>
</dbReference>
<name>A0A5J4X558_9EUKA</name>
<gene>
    <name evidence="2" type="ORF">EZS28_002353</name>
</gene>
<accession>A0A5J4X558</accession>
<proteinExistence type="predicted"/>
<dbReference type="Proteomes" id="UP000324800">
    <property type="component" value="Unassembled WGS sequence"/>
</dbReference>
<sequence length="67" mass="7799">MKACLLESELVSKKGINQKQKVQMEKGDLQEEEEGWGSQESGDNSDDDEMEERSSFFSFMYIFDLYC</sequence>
<evidence type="ECO:0000313" key="3">
    <source>
        <dbReference type="Proteomes" id="UP000324800"/>
    </source>
</evidence>
<comment type="caution">
    <text evidence="2">The sequence shown here is derived from an EMBL/GenBank/DDBJ whole genome shotgun (WGS) entry which is preliminary data.</text>
</comment>
<evidence type="ECO:0000256" key="1">
    <source>
        <dbReference type="SAM" id="MobiDB-lite"/>
    </source>
</evidence>